<name>A0AAV7VH04_PLEWA</name>
<feature type="compositionally biased region" description="Basic and acidic residues" evidence="1">
    <location>
        <begin position="1"/>
        <end position="14"/>
    </location>
</feature>
<reference evidence="2" key="1">
    <citation type="journal article" date="2022" name="bioRxiv">
        <title>Sequencing and chromosome-scale assembly of the giantPleurodeles waltlgenome.</title>
        <authorList>
            <person name="Brown T."/>
            <person name="Elewa A."/>
            <person name="Iarovenko S."/>
            <person name="Subramanian E."/>
            <person name="Araus A.J."/>
            <person name="Petzold A."/>
            <person name="Susuki M."/>
            <person name="Suzuki K.-i.T."/>
            <person name="Hayashi T."/>
            <person name="Toyoda A."/>
            <person name="Oliveira C."/>
            <person name="Osipova E."/>
            <person name="Leigh N.D."/>
            <person name="Simon A."/>
            <person name="Yun M.H."/>
        </authorList>
    </citation>
    <scope>NUCLEOTIDE SEQUENCE</scope>
    <source>
        <strain evidence="2">20211129_DDA</strain>
        <tissue evidence="2">Liver</tissue>
    </source>
</reference>
<protein>
    <submittedName>
        <fullName evidence="2">Uncharacterized protein</fullName>
    </submittedName>
</protein>
<accession>A0AAV7VH04</accession>
<sequence length="220" mass="25260">MGRHQSPGDKEHVPGIHTRNQQGVDIIMNLSKIILTEDHEKVLYKGSGYVPTNKMDSFKMRQELSEFFRHICLKIFLDGSVETSQRPGDTGFRPKSTFTPNLAQLPQEVTVFEQAVTNEIENLGREEKHSFMNLSRLEQKALEELNLNPSIIIKPADKGGAIVILDREVYHQECIRLLSDNRNYKFFKSDPTQDTQKEIKMLVEEAINNGWVTEKEGNFL</sequence>
<comment type="caution">
    <text evidence="2">The sequence shown here is derived from an EMBL/GenBank/DDBJ whole genome shotgun (WGS) entry which is preliminary data.</text>
</comment>
<feature type="region of interest" description="Disordered" evidence="1">
    <location>
        <begin position="1"/>
        <end position="20"/>
    </location>
</feature>
<evidence type="ECO:0000313" key="3">
    <source>
        <dbReference type="Proteomes" id="UP001066276"/>
    </source>
</evidence>
<proteinExistence type="predicted"/>
<evidence type="ECO:0000256" key="1">
    <source>
        <dbReference type="SAM" id="MobiDB-lite"/>
    </source>
</evidence>
<organism evidence="2 3">
    <name type="scientific">Pleurodeles waltl</name>
    <name type="common">Iberian ribbed newt</name>
    <dbReference type="NCBI Taxonomy" id="8319"/>
    <lineage>
        <taxon>Eukaryota</taxon>
        <taxon>Metazoa</taxon>
        <taxon>Chordata</taxon>
        <taxon>Craniata</taxon>
        <taxon>Vertebrata</taxon>
        <taxon>Euteleostomi</taxon>
        <taxon>Amphibia</taxon>
        <taxon>Batrachia</taxon>
        <taxon>Caudata</taxon>
        <taxon>Salamandroidea</taxon>
        <taxon>Salamandridae</taxon>
        <taxon>Pleurodelinae</taxon>
        <taxon>Pleurodeles</taxon>
    </lineage>
</organism>
<evidence type="ECO:0000313" key="2">
    <source>
        <dbReference type="EMBL" id="KAJ1199269.1"/>
    </source>
</evidence>
<dbReference type="AlphaFoldDB" id="A0AAV7VH04"/>
<keyword evidence="3" id="KW-1185">Reference proteome</keyword>
<dbReference type="EMBL" id="JANPWB010000003">
    <property type="protein sequence ID" value="KAJ1199269.1"/>
    <property type="molecule type" value="Genomic_DNA"/>
</dbReference>
<gene>
    <name evidence="2" type="ORF">NDU88_003107</name>
</gene>
<dbReference type="Proteomes" id="UP001066276">
    <property type="component" value="Chromosome 2_1"/>
</dbReference>